<dbReference type="GO" id="GO:0005813">
    <property type="term" value="C:centrosome"/>
    <property type="evidence" value="ECO:0007669"/>
    <property type="project" value="TreeGrafter"/>
</dbReference>
<keyword evidence="3" id="KW-0966">Cell projection</keyword>
<feature type="coiled-coil region" evidence="4">
    <location>
        <begin position="78"/>
        <end position="116"/>
    </location>
</feature>
<dbReference type="PANTHER" id="PTHR31978:SF1">
    <property type="entry name" value="INTRAFLAGELLAR TRANSPORT PROTEIN 20 HOMOLOG"/>
    <property type="match status" value="1"/>
</dbReference>
<evidence type="ECO:0000256" key="2">
    <source>
        <dbReference type="ARBA" id="ARBA00023054"/>
    </source>
</evidence>
<reference evidence="5" key="1">
    <citation type="submission" date="2025-08" db="UniProtKB">
        <authorList>
            <consortium name="RefSeq"/>
        </authorList>
    </citation>
    <scope>IDENTIFICATION</scope>
    <source>
        <tissue evidence="5">Whole insect</tissue>
    </source>
</reference>
<dbReference type="AlphaFoldDB" id="A0A6P7GET1"/>
<dbReference type="InterPro" id="IPR028172">
    <property type="entry name" value="FT20"/>
</dbReference>
<proteinExistence type="predicted"/>
<evidence type="ECO:0000256" key="3">
    <source>
        <dbReference type="ARBA" id="ARBA00023273"/>
    </source>
</evidence>
<dbReference type="GO" id="GO:0097730">
    <property type="term" value="C:non-motile cilium"/>
    <property type="evidence" value="ECO:0007669"/>
    <property type="project" value="TreeGrafter"/>
</dbReference>
<dbReference type="GO" id="GO:0060271">
    <property type="term" value="P:cilium assembly"/>
    <property type="evidence" value="ECO:0007669"/>
    <property type="project" value="TreeGrafter"/>
</dbReference>
<sequence>MSEVLAKSGIFFDEVDRICILEPEVSKSTHDLKDECQIYTEKIDEFQRISTKYINLVQQLGDTIEKEKMKAIGARNILQSMEKQKENNQEQLQALISEKNMELERLKIQFNSLQKAEMEQHEIINQLTHC</sequence>
<organism evidence="5">
    <name type="scientific">Diabrotica virgifera virgifera</name>
    <name type="common">western corn rootworm</name>
    <dbReference type="NCBI Taxonomy" id="50390"/>
    <lineage>
        <taxon>Eukaryota</taxon>
        <taxon>Metazoa</taxon>
        <taxon>Ecdysozoa</taxon>
        <taxon>Arthropoda</taxon>
        <taxon>Hexapoda</taxon>
        <taxon>Insecta</taxon>
        <taxon>Pterygota</taxon>
        <taxon>Neoptera</taxon>
        <taxon>Endopterygota</taxon>
        <taxon>Coleoptera</taxon>
        <taxon>Polyphaga</taxon>
        <taxon>Cucujiformia</taxon>
        <taxon>Chrysomeloidea</taxon>
        <taxon>Chrysomelidae</taxon>
        <taxon>Galerucinae</taxon>
        <taxon>Diabroticina</taxon>
        <taxon>Diabroticites</taxon>
        <taxon>Diabrotica</taxon>
    </lineage>
</organism>
<evidence type="ECO:0000256" key="4">
    <source>
        <dbReference type="SAM" id="Coils"/>
    </source>
</evidence>
<dbReference type="GO" id="GO:0030990">
    <property type="term" value="C:intraciliary transport particle"/>
    <property type="evidence" value="ECO:0007669"/>
    <property type="project" value="TreeGrafter"/>
</dbReference>
<evidence type="ECO:0000313" key="5">
    <source>
        <dbReference type="RefSeq" id="XP_028148086.1"/>
    </source>
</evidence>
<evidence type="ECO:0000256" key="1">
    <source>
        <dbReference type="ARBA" id="ARBA00004138"/>
    </source>
</evidence>
<dbReference type="GO" id="GO:0061512">
    <property type="term" value="P:protein localization to cilium"/>
    <property type="evidence" value="ECO:0007669"/>
    <property type="project" value="TreeGrafter"/>
</dbReference>
<dbReference type="GO" id="GO:0097546">
    <property type="term" value="C:ciliary base"/>
    <property type="evidence" value="ECO:0007669"/>
    <property type="project" value="TreeGrafter"/>
</dbReference>
<dbReference type="PANTHER" id="PTHR31978">
    <property type="entry name" value="INTRAFLAGELLAR TRANSPORT PROTEIN 20 HOMOLOG"/>
    <property type="match status" value="1"/>
</dbReference>
<gene>
    <name evidence="5" type="primary">LOC114341473</name>
</gene>
<protein>
    <submittedName>
        <fullName evidence="5">Intraflagellar transport protein 20 homolog isoform X2</fullName>
    </submittedName>
</protein>
<comment type="subcellular location">
    <subcellularLocation>
        <location evidence="1">Cell projection</location>
        <location evidence="1">Cilium</location>
    </subcellularLocation>
</comment>
<keyword evidence="2 4" id="KW-0175">Coiled coil</keyword>
<dbReference type="GO" id="GO:0005737">
    <property type="term" value="C:cytoplasm"/>
    <property type="evidence" value="ECO:0007669"/>
    <property type="project" value="TreeGrafter"/>
</dbReference>
<dbReference type="GO" id="GO:0036064">
    <property type="term" value="C:ciliary basal body"/>
    <property type="evidence" value="ECO:0007669"/>
    <property type="project" value="TreeGrafter"/>
</dbReference>
<name>A0A6P7GET1_DIAVI</name>
<dbReference type="Pfam" id="PF14931">
    <property type="entry name" value="IFT20"/>
    <property type="match status" value="1"/>
</dbReference>
<dbReference type="RefSeq" id="XP_028148086.1">
    <property type="nucleotide sequence ID" value="XM_028292285.1"/>
</dbReference>
<dbReference type="OrthoDB" id="5556307at2759"/>
<accession>A0A6P7GET1</accession>